<evidence type="ECO:0000313" key="1">
    <source>
        <dbReference type="EMBL" id="QAX79540.1"/>
    </source>
</evidence>
<sequence length="77" mass="8881">MFTFSIVMEFFNNQSGIAAMLFCEFAVATSYHRDWRGEDIDAEIFGIFCIQNVIKQRKSTNITRESRLFSASVVRST</sequence>
<proteinExistence type="predicted"/>
<keyword evidence="2" id="KW-1185">Reference proteome</keyword>
<name>A0ABX5R1P2_9GAMM</name>
<evidence type="ECO:0000313" key="2">
    <source>
        <dbReference type="Proteomes" id="UP000288804"/>
    </source>
</evidence>
<dbReference type="Proteomes" id="UP000288804">
    <property type="component" value="Chromosome"/>
</dbReference>
<organism evidence="1 2">
    <name type="scientific">Yersinia hibernica</name>
    <dbReference type="NCBI Taxonomy" id="2339259"/>
    <lineage>
        <taxon>Bacteria</taxon>
        <taxon>Pseudomonadati</taxon>
        <taxon>Pseudomonadota</taxon>
        <taxon>Gammaproteobacteria</taxon>
        <taxon>Enterobacterales</taxon>
        <taxon>Yersiniaceae</taxon>
        <taxon>Yersinia</taxon>
    </lineage>
</organism>
<gene>
    <name evidence="1" type="ORF">D5F51_13820</name>
</gene>
<reference evidence="2" key="1">
    <citation type="submission" date="2018-09" db="EMBL/GenBank/DDBJ databases">
        <title>Yersinia hibernicus sp. nov.</title>
        <authorList>
            <person name="Nguyen S.V."/>
            <person name="Mundanda D.M."/>
            <person name="Anes J."/>
            <person name="Fanning S."/>
        </authorList>
    </citation>
    <scope>NUCLEOTIDE SEQUENCE [LARGE SCALE GENOMIC DNA]</scope>
    <source>
        <strain evidence="2">CFS1934</strain>
    </source>
</reference>
<dbReference type="EMBL" id="CP032487">
    <property type="protein sequence ID" value="QAX79540.1"/>
    <property type="molecule type" value="Genomic_DNA"/>
</dbReference>
<accession>A0ABX5R1P2</accession>
<protein>
    <submittedName>
        <fullName evidence="1">Uncharacterized protein</fullName>
    </submittedName>
</protein>